<dbReference type="AlphaFoldDB" id="A0A917JWW5"/>
<keyword evidence="1" id="KW-0472">Membrane</keyword>
<dbReference type="Proteomes" id="UP001500220">
    <property type="component" value="Unassembled WGS sequence"/>
</dbReference>
<accession>A0A917JWW5</accession>
<proteinExistence type="predicted"/>
<dbReference type="EMBL" id="BMMT01000009">
    <property type="protein sequence ID" value="GGI90594.1"/>
    <property type="molecule type" value="Genomic_DNA"/>
</dbReference>
<reference evidence="2 5" key="2">
    <citation type="journal article" date="2019" name="Int. J. Syst. Evol. Microbiol.">
        <title>The Global Catalogue of Microorganisms (GCM) 10K type strain sequencing project: providing services to taxonomists for standard genome sequencing and annotation.</title>
        <authorList>
            <consortium name="The Broad Institute Genomics Platform"/>
            <consortium name="The Broad Institute Genome Sequencing Center for Infectious Disease"/>
            <person name="Wu L."/>
            <person name="Ma J."/>
        </authorList>
    </citation>
    <scope>NUCLEOTIDE SEQUENCE [LARGE SCALE GENOMIC DNA]</scope>
    <source>
        <strain evidence="2 5">JCM 10664</strain>
    </source>
</reference>
<protein>
    <recommendedName>
        <fullName evidence="6">Prokaryotic metallothionein</fullName>
    </recommendedName>
</protein>
<dbReference type="EMBL" id="BAAAHC010000013">
    <property type="protein sequence ID" value="GAA0529924.1"/>
    <property type="molecule type" value="Genomic_DNA"/>
</dbReference>
<keyword evidence="5" id="KW-1185">Reference proteome</keyword>
<organism evidence="3 4">
    <name type="scientific">Saccharopolyspora thermophila</name>
    <dbReference type="NCBI Taxonomy" id="89367"/>
    <lineage>
        <taxon>Bacteria</taxon>
        <taxon>Bacillati</taxon>
        <taxon>Actinomycetota</taxon>
        <taxon>Actinomycetes</taxon>
        <taxon>Pseudonocardiales</taxon>
        <taxon>Pseudonocardiaceae</taxon>
        <taxon>Saccharopolyspora</taxon>
    </lineage>
</organism>
<evidence type="ECO:0000256" key="1">
    <source>
        <dbReference type="SAM" id="Phobius"/>
    </source>
</evidence>
<evidence type="ECO:0000313" key="4">
    <source>
        <dbReference type="Proteomes" id="UP000597989"/>
    </source>
</evidence>
<sequence length="155" mass="16532">MESLFDDAAVVVHAGPPLGLGLVMVIMLAHRWWLVTAAARVMVVGAVADPCAWSHAAGVRRNPAAEGTIMATCEVCGNDYWMTFEVHTTGGGVHTFDCFECAAQRLAPQCEHCGCRILGHGVEASGRFFCCAHCARQSDMEMAGELRDTVGAHPS</sequence>
<dbReference type="Proteomes" id="UP000597989">
    <property type="component" value="Unassembled WGS sequence"/>
</dbReference>
<name>A0A917JWW5_9PSEU</name>
<comment type="caution">
    <text evidence="3">The sequence shown here is derived from an EMBL/GenBank/DDBJ whole genome shotgun (WGS) entry which is preliminary data.</text>
</comment>
<evidence type="ECO:0008006" key="6">
    <source>
        <dbReference type="Google" id="ProtNLM"/>
    </source>
</evidence>
<keyword evidence="1" id="KW-0812">Transmembrane</keyword>
<reference evidence="2" key="4">
    <citation type="submission" date="2023-12" db="EMBL/GenBank/DDBJ databases">
        <authorList>
            <person name="Sun Q."/>
            <person name="Inoue M."/>
        </authorList>
    </citation>
    <scope>NUCLEOTIDE SEQUENCE</scope>
    <source>
        <strain evidence="2">JCM 10664</strain>
    </source>
</reference>
<keyword evidence="1" id="KW-1133">Transmembrane helix</keyword>
<evidence type="ECO:0000313" key="5">
    <source>
        <dbReference type="Proteomes" id="UP001500220"/>
    </source>
</evidence>
<reference evidence="3" key="3">
    <citation type="submission" date="2020-09" db="EMBL/GenBank/DDBJ databases">
        <authorList>
            <person name="Sun Q."/>
            <person name="Zhou Y."/>
        </authorList>
    </citation>
    <scope>NUCLEOTIDE SEQUENCE</scope>
    <source>
        <strain evidence="3">CGMCC 4.7206</strain>
    </source>
</reference>
<gene>
    <name evidence="2" type="ORF">GCM10009545_35490</name>
    <name evidence="3" type="ORF">GCM10011581_29590</name>
</gene>
<feature type="transmembrane region" description="Helical" evidence="1">
    <location>
        <begin position="12"/>
        <end position="34"/>
    </location>
</feature>
<evidence type="ECO:0000313" key="2">
    <source>
        <dbReference type="EMBL" id="GAA0529924.1"/>
    </source>
</evidence>
<evidence type="ECO:0000313" key="3">
    <source>
        <dbReference type="EMBL" id="GGI90594.1"/>
    </source>
</evidence>
<reference evidence="3 4" key="1">
    <citation type="journal article" date="2014" name="Int. J. Syst. Evol. Microbiol.">
        <title>Complete genome sequence of Corynebacterium casei LMG S-19264T (=DSM 44701T), isolated from a smear-ripened cheese.</title>
        <authorList>
            <consortium name="US DOE Joint Genome Institute (JGI-PGF)"/>
            <person name="Walter F."/>
            <person name="Albersmeier A."/>
            <person name="Kalinowski J."/>
            <person name="Ruckert C."/>
        </authorList>
    </citation>
    <scope>NUCLEOTIDE SEQUENCE [LARGE SCALE GENOMIC DNA]</scope>
    <source>
        <strain evidence="3 4">CGMCC 4.7206</strain>
    </source>
</reference>